<name>A0A0F8WHA6_9ZZZZ</name>
<sequence length="150" mass="16508">WRTECLIEEEEIGVSQIMHNVSQQIRKGIKSDNANKMNYSYNFTFNADSGSHSDTVITGGVLRTDGSAGGIWTSDNKSLDTTAEYYELRATGQTLSGTKYRVSTDGGVVWISGNLLRTQYAFPTAAKNLKVQVILTSADTQINSLVLLYK</sequence>
<gene>
    <name evidence="1" type="ORF">LCGC14_3066310</name>
</gene>
<organism evidence="1">
    <name type="scientific">marine sediment metagenome</name>
    <dbReference type="NCBI Taxonomy" id="412755"/>
    <lineage>
        <taxon>unclassified sequences</taxon>
        <taxon>metagenomes</taxon>
        <taxon>ecological metagenomes</taxon>
    </lineage>
</organism>
<dbReference type="EMBL" id="LAZR01065082">
    <property type="protein sequence ID" value="KKK56262.1"/>
    <property type="molecule type" value="Genomic_DNA"/>
</dbReference>
<reference evidence="1" key="1">
    <citation type="journal article" date="2015" name="Nature">
        <title>Complex archaea that bridge the gap between prokaryotes and eukaryotes.</title>
        <authorList>
            <person name="Spang A."/>
            <person name="Saw J.H."/>
            <person name="Jorgensen S.L."/>
            <person name="Zaremba-Niedzwiedzka K."/>
            <person name="Martijn J."/>
            <person name="Lind A.E."/>
            <person name="van Eijk R."/>
            <person name="Schleper C."/>
            <person name="Guy L."/>
            <person name="Ettema T.J."/>
        </authorList>
    </citation>
    <scope>NUCLEOTIDE SEQUENCE</scope>
</reference>
<feature type="non-terminal residue" evidence="1">
    <location>
        <position position="1"/>
    </location>
</feature>
<evidence type="ECO:0000313" key="1">
    <source>
        <dbReference type="EMBL" id="KKK56262.1"/>
    </source>
</evidence>
<dbReference type="AlphaFoldDB" id="A0A0F8WHA6"/>
<protein>
    <submittedName>
        <fullName evidence="1">Uncharacterized protein</fullName>
    </submittedName>
</protein>
<comment type="caution">
    <text evidence="1">The sequence shown here is derived from an EMBL/GenBank/DDBJ whole genome shotgun (WGS) entry which is preliminary data.</text>
</comment>
<proteinExistence type="predicted"/>
<accession>A0A0F8WHA6</accession>